<keyword evidence="4 5" id="KW-0472">Membrane</keyword>
<feature type="transmembrane region" description="Helical" evidence="5">
    <location>
        <begin position="55"/>
        <end position="74"/>
    </location>
</feature>
<dbReference type="Proteomes" id="UP000887116">
    <property type="component" value="Unassembled WGS sequence"/>
</dbReference>
<feature type="transmembrane region" description="Helical" evidence="5">
    <location>
        <begin position="144"/>
        <end position="167"/>
    </location>
</feature>
<evidence type="ECO:0000256" key="5">
    <source>
        <dbReference type="SAM" id="Phobius"/>
    </source>
</evidence>
<name>A0A8X6H6I5_TRICU</name>
<dbReference type="OrthoDB" id="6436161at2759"/>
<reference evidence="6" key="1">
    <citation type="submission" date="2020-07" db="EMBL/GenBank/DDBJ databases">
        <title>Multicomponent nature underlies the extraordinary mechanical properties of spider dragline silk.</title>
        <authorList>
            <person name="Kono N."/>
            <person name="Nakamura H."/>
            <person name="Mori M."/>
            <person name="Yoshida Y."/>
            <person name="Ohtoshi R."/>
            <person name="Malay A.D."/>
            <person name="Moran D.A.P."/>
            <person name="Tomita M."/>
            <person name="Numata K."/>
            <person name="Arakawa K."/>
        </authorList>
    </citation>
    <scope>NUCLEOTIDE SEQUENCE</scope>
</reference>
<feature type="transmembrane region" description="Helical" evidence="5">
    <location>
        <begin position="110"/>
        <end position="132"/>
    </location>
</feature>
<evidence type="ECO:0000256" key="2">
    <source>
        <dbReference type="ARBA" id="ARBA00022692"/>
    </source>
</evidence>
<keyword evidence="7" id="KW-1185">Reference proteome</keyword>
<accession>A0A8X6H6I5</accession>
<comment type="subcellular location">
    <subcellularLocation>
        <location evidence="1">Membrane</location>
        <topology evidence="1">Multi-pass membrane protein</topology>
    </subcellularLocation>
</comment>
<dbReference type="GO" id="GO:0016020">
    <property type="term" value="C:membrane"/>
    <property type="evidence" value="ECO:0007669"/>
    <property type="project" value="UniProtKB-SubCell"/>
</dbReference>
<sequence>MESFRATIKERPNKGRAQILLLILAMSLAVLSYASTGSINFLYCYHMYNWGNTKFSTISSIFSVIGTIAMLISVSLFKRFNRGDPTLGLVGNTSLLVKNFALGLATKPEIYFAASLLGLLGGLATLAGRSRISKVTSNDDIGKVFAFLTTAESILPILSTAVASQVFNASLNFFPGLVYVGLGCLLIVPLVIYIWLSRLPVINYEEMHNEIQENIGSSSYKSSEGVVVASPPEQKEFTKKEFYA</sequence>
<dbReference type="PANTHER" id="PTHR23507:SF1">
    <property type="entry name" value="FI18259P1-RELATED"/>
    <property type="match status" value="1"/>
</dbReference>
<feature type="transmembrane region" description="Helical" evidence="5">
    <location>
        <begin position="173"/>
        <end position="196"/>
    </location>
</feature>
<dbReference type="GO" id="GO:0022857">
    <property type="term" value="F:transmembrane transporter activity"/>
    <property type="evidence" value="ECO:0007669"/>
    <property type="project" value="TreeGrafter"/>
</dbReference>
<evidence type="ECO:0000256" key="3">
    <source>
        <dbReference type="ARBA" id="ARBA00022989"/>
    </source>
</evidence>
<dbReference type="PANTHER" id="PTHR23507">
    <property type="entry name" value="ZGC:174356"/>
    <property type="match status" value="1"/>
</dbReference>
<keyword evidence="2 5" id="KW-0812">Transmembrane</keyword>
<protein>
    <submittedName>
        <fullName evidence="6">Uncharacterized protein</fullName>
    </submittedName>
</protein>
<comment type="caution">
    <text evidence="6">The sequence shown here is derived from an EMBL/GenBank/DDBJ whole genome shotgun (WGS) entry which is preliminary data.</text>
</comment>
<gene>
    <name evidence="6" type="primary">AVEN_54439_1</name>
    <name evidence="6" type="ORF">TNCT_528551</name>
</gene>
<dbReference type="AlphaFoldDB" id="A0A8X6H6I5"/>
<keyword evidence="3 5" id="KW-1133">Transmembrane helix</keyword>
<evidence type="ECO:0000256" key="1">
    <source>
        <dbReference type="ARBA" id="ARBA00004141"/>
    </source>
</evidence>
<dbReference type="Gene3D" id="1.20.1250.20">
    <property type="entry name" value="MFS general substrate transporter like domains"/>
    <property type="match status" value="1"/>
</dbReference>
<proteinExistence type="predicted"/>
<evidence type="ECO:0000313" key="7">
    <source>
        <dbReference type="Proteomes" id="UP000887116"/>
    </source>
</evidence>
<dbReference type="EMBL" id="BMAO01037209">
    <property type="protein sequence ID" value="GFR16085.1"/>
    <property type="molecule type" value="Genomic_DNA"/>
</dbReference>
<dbReference type="SUPFAM" id="SSF103473">
    <property type="entry name" value="MFS general substrate transporter"/>
    <property type="match status" value="1"/>
</dbReference>
<organism evidence="6 7">
    <name type="scientific">Trichonephila clavata</name>
    <name type="common">Joro spider</name>
    <name type="synonym">Nephila clavata</name>
    <dbReference type="NCBI Taxonomy" id="2740835"/>
    <lineage>
        <taxon>Eukaryota</taxon>
        <taxon>Metazoa</taxon>
        <taxon>Ecdysozoa</taxon>
        <taxon>Arthropoda</taxon>
        <taxon>Chelicerata</taxon>
        <taxon>Arachnida</taxon>
        <taxon>Araneae</taxon>
        <taxon>Araneomorphae</taxon>
        <taxon>Entelegynae</taxon>
        <taxon>Araneoidea</taxon>
        <taxon>Nephilidae</taxon>
        <taxon>Trichonephila</taxon>
    </lineage>
</organism>
<dbReference type="InterPro" id="IPR036259">
    <property type="entry name" value="MFS_trans_sf"/>
</dbReference>
<evidence type="ECO:0000313" key="6">
    <source>
        <dbReference type="EMBL" id="GFR16085.1"/>
    </source>
</evidence>
<evidence type="ECO:0000256" key="4">
    <source>
        <dbReference type="ARBA" id="ARBA00023136"/>
    </source>
</evidence>
<feature type="transmembrane region" description="Helical" evidence="5">
    <location>
        <begin position="20"/>
        <end position="43"/>
    </location>
</feature>